<accession>A0A1Y4QBF9</accession>
<evidence type="ECO:0000313" key="3">
    <source>
        <dbReference type="EMBL" id="OUQ02565.1"/>
    </source>
</evidence>
<dbReference type="Proteomes" id="UP000196258">
    <property type="component" value="Unassembled WGS sequence"/>
</dbReference>
<dbReference type="Pfam" id="PF13276">
    <property type="entry name" value="HTH_21"/>
    <property type="match status" value="1"/>
</dbReference>
<dbReference type="InterPro" id="IPR050900">
    <property type="entry name" value="Transposase_IS3/IS150/IS904"/>
</dbReference>
<dbReference type="SUPFAM" id="SSF53098">
    <property type="entry name" value="Ribonuclease H-like"/>
    <property type="match status" value="1"/>
</dbReference>
<evidence type="ECO:0000259" key="2">
    <source>
        <dbReference type="PROSITE" id="PS50994"/>
    </source>
</evidence>
<dbReference type="InterPro" id="IPR048020">
    <property type="entry name" value="Transpos_IS3"/>
</dbReference>
<dbReference type="GO" id="GO:0003676">
    <property type="term" value="F:nucleic acid binding"/>
    <property type="evidence" value="ECO:0007669"/>
    <property type="project" value="InterPro"/>
</dbReference>
<dbReference type="PANTHER" id="PTHR46889:SF4">
    <property type="entry name" value="TRANSPOSASE INSO FOR INSERTION SEQUENCE ELEMENT IS911B-RELATED"/>
    <property type="match status" value="1"/>
</dbReference>
<dbReference type="InterPro" id="IPR025948">
    <property type="entry name" value="HTH-like_dom"/>
</dbReference>
<dbReference type="Gene3D" id="3.30.420.10">
    <property type="entry name" value="Ribonuclease H-like superfamily/Ribonuclease H"/>
    <property type="match status" value="1"/>
</dbReference>
<dbReference type="PROSITE" id="PS50994">
    <property type="entry name" value="INTEGRASE"/>
    <property type="match status" value="1"/>
</dbReference>
<protein>
    <submittedName>
        <fullName evidence="3">Transposase</fullName>
    </submittedName>
</protein>
<dbReference type="RefSeq" id="WP_087258638.1">
    <property type="nucleotide sequence ID" value="NZ_NFLB01000033.1"/>
</dbReference>
<dbReference type="Pfam" id="PF00665">
    <property type="entry name" value="rve"/>
    <property type="match status" value="1"/>
</dbReference>
<comment type="caution">
    <text evidence="3">The sequence shown here is derived from an EMBL/GenBank/DDBJ whole genome shotgun (WGS) entry which is preliminary data.</text>
</comment>
<dbReference type="InterPro" id="IPR036397">
    <property type="entry name" value="RNaseH_sf"/>
</dbReference>
<name>A0A1Y4QBF9_9FIRM</name>
<reference evidence="3" key="1">
    <citation type="journal article" date="2018" name="BMC Genomics">
        <title>Whole genome sequencing and function prediction of 133 gut anaerobes isolated from chicken caecum in pure cultures.</title>
        <authorList>
            <person name="Medvecky M."/>
            <person name="Cejkova D."/>
            <person name="Polansky O."/>
            <person name="Karasova D."/>
            <person name="Kubasova T."/>
            <person name="Cizek A."/>
            <person name="Rychlik I."/>
        </authorList>
    </citation>
    <scope>NUCLEOTIDE SEQUENCE</scope>
    <source>
        <strain evidence="3">An149</strain>
    </source>
</reference>
<sequence>MDEYIDKDADSNKVSIRAVTRILNISRSGFKSWKHRKKSHRQLHKERIKEMILTIYHENKEIYGAPKITYILRQKGIKISMKTVSNYMREMGIKACYIKHWTKTTISKNFTADFKNLLKREFNPDRPNAFWCTDITYIWTYDEGFVYLTSVMDLYSRKIISWVLTKDMKAESIIEAINIAKVRRNIEKPLVIHSDRGVQFTSEEYQKITMKMERSYSEKGT</sequence>
<dbReference type="GO" id="GO:0015074">
    <property type="term" value="P:DNA integration"/>
    <property type="evidence" value="ECO:0007669"/>
    <property type="project" value="InterPro"/>
</dbReference>
<feature type="non-terminal residue" evidence="3">
    <location>
        <position position="221"/>
    </location>
</feature>
<proteinExistence type="predicted"/>
<dbReference type="AlphaFoldDB" id="A0A1Y4QBF9"/>
<organism evidence="3">
    <name type="scientific">Thomasclavelia spiroformis</name>
    <dbReference type="NCBI Taxonomy" id="29348"/>
    <lineage>
        <taxon>Bacteria</taxon>
        <taxon>Bacillati</taxon>
        <taxon>Bacillota</taxon>
        <taxon>Erysipelotrichia</taxon>
        <taxon>Erysipelotrichales</taxon>
        <taxon>Coprobacillaceae</taxon>
        <taxon>Thomasclavelia</taxon>
    </lineage>
</organism>
<gene>
    <name evidence="3" type="ORF">B5E91_13350</name>
</gene>
<evidence type="ECO:0000256" key="1">
    <source>
        <dbReference type="ARBA" id="ARBA00002286"/>
    </source>
</evidence>
<dbReference type="EMBL" id="NFLB01000033">
    <property type="protein sequence ID" value="OUQ02565.1"/>
    <property type="molecule type" value="Genomic_DNA"/>
</dbReference>
<feature type="domain" description="Integrase catalytic" evidence="2">
    <location>
        <begin position="123"/>
        <end position="221"/>
    </location>
</feature>
<dbReference type="PANTHER" id="PTHR46889">
    <property type="entry name" value="TRANSPOSASE INSF FOR INSERTION SEQUENCE IS3B-RELATED"/>
    <property type="match status" value="1"/>
</dbReference>
<dbReference type="NCBIfam" id="NF033516">
    <property type="entry name" value="transpos_IS3"/>
    <property type="match status" value="1"/>
</dbReference>
<dbReference type="InterPro" id="IPR001584">
    <property type="entry name" value="Integrase_cat-core"/>
</dbReference>
<dbReference type="InterPro" id="IPR012337">
    <property type="entry name" value="RNaseH-like_sf"/>
</dbReference>
<comment type="function">
    <text evidence="1">Involved in the transposition of the insertion sequence.</text>
</comment>
<dbReference type="Gene3D" id="1.10.10.60">
    <property type="entry name" value="Homeodomain-like"/>
    <property type="match status" value="1"/>
</dbReference>